<keyword evidence="4 8" id="KW-0808">Transferase</keyword>
<dbReference type="InterPro" id="IPR041739">
    <property type="entry name" value="G5K_ProB"/>
</dbReference>
<feature type="binding site" evidence="8">
    <location>
        <position position="148"/>
    </location>
    <ligand>
        <name>substrate</name>
    </ligand>
</feature>
<dbReference type="CDD" id="cd21157">
    <property type="entry name" value="PUA_G5K"/>
    <property type="match status" value="1"/>
</dbReference>
<comment type="similarity">
    <text evidence="8">Belongs to the glutamate 5-kinase family.</text>
</comment>
<dbReference type="NCBIfam" id="TIGR01027">
    <property type="entry name" value="proB"/>
    <property type="match status" value="1"/>
</dbReference>
<keyword evidence="6 8" id="KW-0418">Kinase</keyword>
<keyword evidence="7 8" id="KW-0067">ATP-binding</keyword>
<keyword evidence="1 8" id="KW-0963">Cytoplasm</keyword>
<dbReference type="InterPro" id="IPR002478">
    <property type="entry name" value="PUA"/>
</dbReference>
<dbReference type="InterPro" id="IPR001057">
    <property type="entry name" value="Glu/AcGlu_kinase"/>
</dbReference>
<dbReference type="InterPro" id="IPR036974">
    <property type="entry name" value="PUA_sf"/>
</dbReference>
<evidence type="ECO:0000256" key="4">
    <source>
        <dbReference type="ARBA" id="ARBA00022679"/>
    </source>
</evidence>
<dbReference type="SMART" id="SM00359">
    <property type="entry name" value="PUA"/>
    <property type="match status" value="1"/>
</dbReference>
<dbReference type="InterPro" id="IPR036393">
    <property type="entry name" value="AceGlu_kinase-like_sf"/>
</dbReference>
<organism evidence="10 11">
    <name type="scientific">Bhargavaea ullalensis</name>
    <dbReference type="NCBI Taxonomy" id="1265685"/>
    <lineage>
        <taxon>Bacteria</taxon>
        <taxon>Bacillati</taxon>
        <taxon>Bacillota</taxon>
        <taxon>Bacilli</taxon>
        <taxon>Bacillales</taxon>
        <taxon>Caryophanaceae</taxon>
        <taxon>Bhargavaea</taxon>
    </lineage>
</organism>
<dbReference type="InterPro" id="IPR005715">
    <property type="entry name" value="Glu_5kinase/COase_Synthase"/>
</dbReference>
<evidence type="ECO:0000256" key="1">
    <source>
        <dbReference type="ARBA" id="ARBA00022490"/>
    </source>
</evidence>
<feature type="binding site" evidence="8">
    <location>
        <begin position="210"/>
        <end position="216"/>
    </location>
    <ligand>
        <name>ATP</name>
        <dbReference type="ChEBI" id="CHEBI:30616"/>
    </ligand>
</feature>
<evidence type="ECO:0000256" key="3">
    <source>
        <dbReference type="ARBA" id="ARBA00022650"/>
    </source>
</evidence>
<comment type="subcellular location">
    <subcellularLocation>
        <location evidence="8">Cytoplasm</location>
    </subcellularLocation>
</comment>
<dbReference type="PANTHER" id="PTHR43654:SF1">
    <property type="entry name" value="ISOPENTENYL PHOSPHATE KINASE"/>
    <property type="match status" value="1"/>
</dbReference>
<keyword evidence="5 8" id="KW-0547">Nucleotide-binding</keyword>
<dbReference type="EMBL" id="JBEPLW010000029">
    <property type="protein sequence ID" value="MET3576661.1"/>
    <property type="molecule type" value="Genomic_DNA"/>
</dbReference>
<dbReference type="RefSeq" id="WP_354198903.1">
    <property type="nucleotide sequence ID" value="NZ_JBEPLW010000029.1"/>
</dbReference>
<dbReference type="PIRSF" id="PIRSF000729">
    <property type="entry name" value="GK"/>
    <property type="match status" value="1"/>
</dbReference>
<dbReference type="PANTHER" id="PTHR43654">
    <property type="entry name" value="GLUTAMATE 5-KINASE"/>
    <property type="match status" value="1"/>
</dbReference>
<accession>A0ABV2GEE2</accession>
<sequence length="374" mass="39007">MKKKRIIVKIGSSSITDRTGSLAGPLVAEHSAAIAKLMDAGHEVVLVSSGAVAAGFKNLGYPSRPSAIAAKQAAAAVGQGLLMEAYAEEFKKHGIVTAQLLLTRQDLMKKDRFHNTGRMLEELLNRRALPIVNENDSVSVEGITFGDNDMLSALAAGLVHADFLAILTDVDGIYDGNPNDNPNARKYTFIAEVHDGLIQAAGGTGSSVGTGGMRSKILAARTAGSLGVNVFIGTGRGARKLLDIVEGRGNGTYIGSSSRLSGKDSKRWMALCSVPAGSITVDEGAAKALSSRGTSLLPVGITEVTGTFGAGEVTDVLNVDGDLIGRGMVNYPSGVIRKIIGKSGDAAMEISGGTTPEVIHCNRWIHLKKEEAVR</sequence>
<dbReference type="Gene3D" id="3.40.1160.10">
    <property type="entry name" value="Acetylglutamate kinase-like"/>
    <property type="match status" value="1"/>
</dbReference>
<dbReference type="Gene3D" id="2.30.130.10">
    <property type="entry name" value="PUA domain"/>
    <property type="match status" value="1"/>
</dbReference>
<evidence type="ECO:0000256" key="5">
    <source>
        <dbReference type="ARBA" id="ARBA00022741"/>
    </source>
</evidence>
<keyword evidence="11" id="KW-1185">Reference proteome</keyword>
<proteinExistence type="inferred from homology"/>
<comment type="catalytic activity">
    <reaction evidence="8">
        <text>L-glutamate + ATP = L-glutamyl 5-phosphate + ADP</text>
        <dbReference type="Rhea" id="RHEA:14877"/>
        <dbReference type="ChEBI" id="CHEBI:29985"/>
        <dbReference type="ChEBI" id="CHEBI:30616"/>
        <dbReference type="ChEBI" id="CHEBI:58274"/>
        <dbReference type="ChEBI" id="CHEBI:456216"/>
        <dbReference type="EC" id="2.7.2.11"/>
    </reaction>
</comment>
<keyword evidence="2 8" id="KW-0028">Amino-acid biosynthesis</keyword>
<comment type="pathway">
    <text evidence="8">Amino-acid biosynthesis; L-proline biosynthesis; L-glutamate 5-semialdehyde from L-glutamate: step 1/2.</text>
</comment>
<dbReference type="EC" id="2.7.2.11" evidence="8"/>
<dbReference type="InterPro" id="IPR001048">
    <property type="entry name" value="Asp/Glu/Uridylate_kinase"/>
</dbReference>
<dbReference type="InterPro" id="IPR015947">
    <property type="entry name" value="PUA-like_sf"/>
</dbReference>
<evidence type="ECO:0000313" key="10">
    <source>
        <dbReference type="EMBL" id="MET3576661.1"/>
    </source>
</evidence>
<feature type="binding site" evidence="8">
    <location>
        <begin position="168"/>
        <end position="169"/>
    </location>
    <ligand>
        <name>ATP</name>
        <dbReference type="ChEBI" id="CHEBI:30616"/>
    </ligand>
</feature>
<dbReference type="Pfam" id="PF00696">
    <property type="entry name" value="AA_kinase"/>
    <property type="match status" value="1"/>
</dbReference>
<feature type="binding site" evidence="8">
    <location>
        <position position="9"/>
    </location>
    <ligand>
        <name>ATP</name>
        <dbReference type="ChEBI" id="CHEBI:30616"/>
    </ligand>
</feature>
<dbReference type="CDD" id="cd04242">
    <property type="entry name" value="AAK_G5K_ProB"/>
    <property type="match status" value="1"/>
</dbReference>
<reference evidence="10 11" key="1">
    <citation type="submission" date="2024-06" db="EMBL/GenBank/DDBJ databases">
        <title>Genomic Encyclopedia of Type Strains, Phase IV (KMG-IV): sequencing the most valuable type-strain genomes for metagenomic binning, comparative biology and taxonomic classification.</title>
        <authorList>
            <person name="Goeker M."/>
        </authorList>
    </citation>
    <scope>NUCLEOTIDE SEQUENCE [LARGE SCALE GENOMIC DNA]</scope>
    <source>
        <strain evidence="10 11">DSM 26128</strain>
    </source>
</reference>
<dbReference type="PROSITE" id="PS50890">
    <property type="entry name" value="PUA"/>
    <property type="match status" value="1"/>
</dbReference>
<evidence type="ECO:0000256" key="2">
    <source>
        <dbReference type="ARBA" id="ARBA00022605"/>
    </source>
</evidence>
<dbReference type="Pfam" id="PF01472">
    <property type="entry name" value="PUA"/>
    <property type="match status" value="1"/>
</dbReference>
<dbReference type="PRINTS" id="PR00474">
    <property type="entry name" value="GLU5KINASE"/>
</dbReference>
<dbReference type="Proteomes" id="UP001549099">
    <property type="component" value="Unassembled WGS sequence"/>
</dbReference>
<protein>
    <recommendedName>
        <fullName evidence="8">Glutamate 5-kinase</fullName>
        <ecNumber evidence="8">2.7.2.11</ecNumber>
    </recommendedName>
    <alternativeName>
        <fullName evidence="8">Gamma-glutamyl kinase</fullName>
        <shortName evidence="8">GK</shortName>
    </alternativeName>
</protein>
<feature type="binding site" evidence="8">
    <location>
        <position position="49"/>
    </location>
    <ligand>
        <name>substrate</name>
    </ligand>
</feature>
<dbReference type="InterPro" id="IPR019797">
    <property type="entry name" value="Glutamate_5-kinase_CS"/>
</dbReference>
<dbReference type="PROSITE" id="PS00902">
    <property type="entry name" value="GLUTAMATE_5_KINASE"/>
    <property type="match status" value="1"/>
</dbReference>
<gene>
    <name evidence="8" type="primary">proB</name>
    <name evidence="10" type="ORF">ABID49_002590</name>
</gene>
<dbReference type="HAMAP" id="MF_00456">
    <property type="entry name" value="ProB"/>
    <property type="match status" value="1"/>
</dbReference>
<keyword evidence="3 8" id="KW-0641">Proline biosynthesis</keyword>
<feature type="domain" description="PUA" evidence="9">
    <location>
        <begin position="277"/>
        <end position="359"/>
    </location>
</feature>
<feature type="binding site" evidence="8">
    <location>
        <position position="136"/>
    </location>
    <ligand>
        <name>substrate</name>
    </ligand>
</feature>
<evidence type="ECO:0000259" key="9">
    <source>
        <dbReference type="SMART" id="SM00359"/>
    </source>
</evidence>
<dbReference type="SUPFAM" id="SSF53633">
    <property type="entry name" value="Carbamate kinase-like"/>
    <property type="match status" value="1"/>
</dbReference>
<comment type="caution">
    <text evidence="10">The sequence shown here is derived from an EMBL/GenBank/DDBJ whole genome shotgun (WGS) entry which is preliminary data.</text>
</comment>
<dbReference type="SUPFAM" id="SSF88697">
    <property type="entry name" value="PUA domain-like"/>
    <property type="match status" value="1"/>
</dbReference>
<name>A0ABV2GEE2_9BACL</name>
<evidence type="ECO:0000313" key="11">
    <source>
        <dbReference type="Proteomes" id="UP001549099"/>
    </source>
</evidence>
<comment type="function">
    <text evidence="8">Catalyzes the transfer of a phosphate group to glutamate to form L-glutamate 5-phosphate.</text>
</comment>
<evidence type="ECO:0000256" key="8">
    <source>
        <dbReference type="HAMAP-Rule" id="MF_00456"/>
    </source>
</evidence>
<dbReference type="GO" id="GO:0004349">
    <property type="term" value="F:glutamate 5-kinase activity"/>
    <property type="evidence" value="ECO:0007669"/>
    <property type="project" value="UniProtKB-EC"/>
</dbReference>
<dbReference type="InterPro" id="IPR011529">
    <property type="entry name" value="Glu_5kinase"/>
</dbReference>
<evidence type="ECO:0000256" key="7">
    <source>
        <dbReference type="ARBA" id="ARBA00022840"/>
    </source>
</evidence>
<evidence type="ECO:0000256" key="6">
    <source>
        <dbReference type="ARBA" id="ARBA00022777"/>
    </source>
</evidence>